<evidence type="ECO:0000256" key="2">
    <source>
        <dbReference type="ARBA" id="ARBA00004294"/>
    </source>
</evidence>
<feature type="domain" description="FAD-binding FR-type" evidence="14">
    <location>
        <begin position="50"/>
        <end position="153"/>
    </location>
</feature>
<keyword evidence="13" id="KW-0472">Membrane</keyword>
<dbReference type="PRINTS" id="PR00406">
    <property type="entry name" value="CYTB5RDTASE"/>
</dbReference>
<keyword evidence="13" id="KW-1133">Transmembrane helix</keyword>
<protein>
    <recommendedName>
        <fullName evidence="4">cytochrome-b5 reductase</fullName>
        <ecNumber evidence="4">1.6.2.2</ecNumber>
    </recommendedName>
</protein>
<evidence type="ECO:0000256" key="4">
    <source>
        <dbReference type="ARBA" id="ARBA00012011"/>
    </source>
</evidence>
<dbReference type="CDD" id="cd06183">
    <property type="entry name" value="cyt_b5_reduct_like"/>
    <property type="match status" value="1"/>
</dbReference>
<organism evidence="15">
    <name type="scientific">Absidia glauca</name>
    <name type="common">Pin mould</name>
    <dbReference type="NCBI Taxonomy" id="4829"/>
    <lineage>
        <taxon>Eukaryota</taxon>
        <taxon>Fungi</taxon>
        <taxon>Fungi incertae sedis</taxon>
        <taxon>Mucoromycota</taxon>
        <taxon>Mucoromycotina</taxon>
        <taxon>Mucoromycetes</taxon>
        <taxon>Mucorales</taxon>
        <taxon>Cunninghamellaceae</taxon>
        <taxon>Absidia</taxon>
    </lineage>
</organism>
<dbReference type="Gene3D" id="3.40.50.80">
    <property type="entry name" value="Nucleotide-binding domain of ferredoxin-NADP reductase (FNR) module"/>
    <property type="match status" value="1"/>
</dbReference>
<evidence type="ECO:0000256" key="10">
    <source>
        <dbReference type="ARBA" id="ARBA00023128"/>
    </source>
</evidence>
<dbReference type="FunFam" id="2.40.30.10:FF:000032">
    <property type="entry name" value="NADH-cytochrome b5 reductase"/>
    <property type="match status" value="1"/>
</dbReference>
<feature type="binding site" evidence="12">
    <location>
        <position position="121"/>
    </location>
    <ligand>
        <name>FAD</name>
        <dbReference type="ChEBI" id="CHEBI:57692"/>
    </ligand>
</feature>
<dbReference type="PANTHER" id="PTHR19370:SF184">
    <property type="entry name" value="NADH-CYTOCHROME B5 REDUCTASE-LIKE"/>
    <property type="match status" value="1"/>
</dbReference>
<dbReference type="OrthoDB" id="432685at2759"/>
<keyword evidence="8" id="KW-0560">Oxidoreductase</keyword>
<dbReference type="Pfam" id="PF00970">
    <property type="entry name" value="FAD_binding_6"/>
    <property type="match status" value="1"/>
</dbReference>
<evidence type="ECO:0000259" key="14">
    <source>
        <dbReference type="PROSITE" id="PS51384"/>
    </source>
</evidence>
<evidence type="ECO:0000256" key="13">
    <source>
        <dbReference type="SAM" id="Phobius"/>
    </source>
</evidence>
<feature type="transmembrane region" description="Helical" evidence="13">
    <location>
        <begin position="20"/>
        <end position="39"/>
    </location>
</feature>
<evidence type="ECO:0000256" key="8">
    <source>
        <dbReference type="ARBA" id="ARBA00023002"/>
    </source>
</evidence>
<keyword evidence="13" id="KW-0812">Transmembrane</keyword>
<evidence type="ECO:0000313" key="16">
    <source>
        <dbReference type="Proteomes" id="UP000078561"/>
    </source>
</evidence>
<reference evidence="15" key="1">
    <citation type="submission" date="2016-04" db="EMBL/GenBank/DDBJ databases">
        <authorList>
            <person name="Evans L.H."/>
            <person name="Alamgir A."/>
            <person name="Owens N."/>
            <person name="Weber N.D."/>
            <person name="Virtaneva K."/>
            <person name="Barbian K."/>
            <person name="Babar A."/>
            <person name="Rosenke K."/>
        </authorList>
    </citation>
    <scope>NUCLEOTIDE SEQUENCE [LARGE SCALE GENOMIC DNA]</scope>
    <source>
        <strain evidence="15">CBS 101.48</strain>
    </source>
</reference>
<comment type="cofactor">
    <cofactor evidence="1 12">
        <name>FAD</name>
        <dbReference type="ChEBI" id="CHEBI:57692"/>
    </cofactor>
</comment>
<evidence type="ECO:0000256" key="6">
    <source>
        <dbReference type="ARBA" id="ARBA00022787"/>
    </source>
</evidence>
<keyword evidence="5 12" id="KW-0285">Flavoprotein</keyword>
<evidence type="ECO:0000256" key="12">
    <source>
        <dbReference type="PIRSR" id="PIRSR601834-1"/>
    </source>
</evidence>
<name>A0A168NEE1_ABSGL</name>
<feature type="binding site" evidence="12">
    <location>
        <position position="104"/>
    </location>
    <ligand>
        <name>FAD</name>
        <dbReference type="ChEBI" id="CHEBI:57692"/>
    </ligand>
</feature>
<keyword evidence="7 12" id="KW-0274">FAD</keyword>
<dbReference type="SUPFAM" id="SSF63380">
    <property type="entry name" value="Riboflavin synthase domain-like"/>
    <property type="match status" value="1"/>
</dbReference>
<evidence type="ECO:0000256" key="1">
    <source>
        <dbReference type="ARBA" id="ARBA00001974"/>
    </source>
</evidence>
<comment type="similarity">
    <text evidence="3">Belongs to the flavoprotein pyridine nucleotide cytochrome reductase family.</text>
</comment>
<dbReference type="GO" id="GO:0090524">
    <property type="term" value="F:cytochrome-b5 reductase activity, acting on NADH"/>
    <property type="evidence" value="ECO:0007669"/>
    <property type="project" value="UniProtKB-EC"/>
</dbReference>
<evidence type="ECO:0000256" key="7">
    <source>
        <dbReference type="ARBA" id="ARBA00022827"/>
    </source>
</evidence>
<gene>
    <name evidence="15" type="primary">ABSGL_06062.1 scaffold 7611</name>
</gene>
<dbReference type="Pfam" id="PF00175">
    <property type="entry name" value="NAD_binding_1"/>
    <property type="match status" value="1"/>
</dbReference>
<proteinExistence type="inferred from homology"/>
<dbReference type="InterPro" id="IPR001834">
    <property type="entry name" value="CBR-like"/>
</dbReference>
<dbReference type="InterPro" id="IPR017938">
    <property type="entry name" value="Riboflavin_synthase-like_b-brl"/>
</dbReference>
<dbReference type="EC" id="1.6.2.2" evidence="4"/>
<feature type="binding site" evidence="12">
    <location>
        <position position="128"/>
    </location>
    <ligand>
        <name>FAD</name>
        <dbReference type="ChEBI" id="CHEBI:57692"/>
    </ligand>
</feature>
<dbReference type="InterPro" id="IPR008333">
    <property type="entry name" value="Cbr1-like_FAD-bd_dom"/>
</dbReference>
<dbReference type="PANTHER" id="PTHR19370">
    <property type="entry name" value="NADH-CYTOCHROME B5 REDUCTASE"/>
    <property type="match status" value="1"/>
</dbReference>
<feature type="binding site" evidence="12">
    <location>
        <position position="129"/>
    </location>
    <ligand>
        <name>FAD</name>
        <dbReference type="ChEBI" id="CHEBI:57692"/>
    </ligand>
</feature>
<dbReference type="PROSITE" id="PS51384">
    <property type="entry name" value="FAD_FR"/>
    <property type="match status" value="1"/>
</dbReference>
<keyword evidence="16" id="KW-1185">Reference proteome</keyword>
<keyword evidence="9" id="KW-0520">NAD</keyword>
<dbReference type="GO" id="GO:0005741">
    <property type="term" value="C:mitochondrial outer membrane"/>
    <property type="evidence" value="ECO:0007669"/>
    <property type="project" value="UniProtKB-SubCell"/>
</dbReference>
<comment type="catalytic activity">
    <reaction evidence="11">
        <text>2 Fe(III)-[cytochrome b5] + NADH = 2 Fe(II)-[cytochrome b5] + NAD(+) + H(+)</text>
        <dbReference type="Rhea" id="RHEA:46680"/>
        <dbReference type="Rhea" id="RHEA-COMP:10438"/>
        <dbReference type="Rhea" id="RHEA-COMP:10439"/>
        <dbReference type="ChEBI" id="CHEBI:15378"/>
        <dbReference type="ChEBI" id="CHEBI:29033"/>
        <dbReference type="ChEBI" id="CHEBI:29034"/>
        <dbReference type="ChEBI" id="CHEBI:57540"/>
        <dbReference type="ChEBI" id="CHEBI:57945"/>
        <dbReference type="EC" id="1.6.2.2"/>
    </reaction>
</comment>
<dbReference type="Gene3D" id="2.40.30.10">
    <property type="entry name" value="Translation factors"/>
    <property type="match status" value="1"/>
</dbReference>
<dbReference type="InterPro" id="IPR039261">
    <property type="entry name" value="FNR_nucleotide-bd"/>
</dbReference>
<dbReference type="InParanoid" id="A0A168NEE1"/>
<dbReference type="InterPro" id="IPR001433">
    <property type="entry name" value="OxRdtase_FAD/NAD-bd"/>
</dbReference>
<evidence type="ECO:0000256" key="11">
    <source>
        <dbReference type="ARBA" id="ARBA00047682"/>
    </source>
</evidence>
<dbReference type="EMBL" id="LT553181">
    <property type="protein sequence ID" value="SAM00381.1"/>
    <property type="molecule type" value="Genomic_DNA"/>
</dbReference>
<sequence>MAPRAPASVRTVYSILADPLILGTTCTAAVMSLGWYYYVSKKPSRILDQHITKKFKLVEKIKINHNTSLYRFALPKPTDVLGLPIGQHISVITTIDGEDVVRNYTPTTGNETKGYFDLVIKTYPEGNVSKYMAGLEPGDSISVQGPKGAYSYTPNTELDRLERQYADQFRVHHTLADPPTDWQQGVGFVTKDTLAAWMPAPADDIQLLLCGPPSMMMDIEKATTDLGYTPPRSVSKLTDQVFKF</sequence>
<dbReference type="STRING" id="4829.A0A168NEE1"/>
<dbReference type="InterPro" id="IPR017927">
    <property type="entry name" value="FAD-bd_FR_type"/>
</dbReference>
<feature type="binding site" evidence="12">
    <location>
        <position position="102"/>
    </location>
    <ligand>
        <name>FAD</name>
        <dbReference type="ChEBI" id="CHEBI:57692"/>
    </ligand>
</feature>
<dbReference type="SUPFAM" id="SSF52343">
    <property type="entry name" value="Ferredoxin reductase-like, C-terminal NADP-linked domain"/>
    <property type="match status" value="1"/>
</dbReference>
<dbReference type="AlphaFoldDB" id="A0A168NEE1"/>
<evidence type="ECO:0000256" key="3">
    <source>
        <dbReference type="ARBA" id="ARBA00006105"/>
    </source>
</evidence>
<accession>A0A168NEE1</accession>
<keyword evidence="10" id="KW-0496">Mitochondrion</keyword>
<keyword evidence="6" id="KW-1000">Mitochondrion outer membrane</keyword>
<evidence type="ECO:0000256" key="9">
    <source>
        <dbReference type="ARBA" id="ARBA00023027"/>
    </source>
</evidence>
<dbReference type="Proteomes" id="UP000078561">
    <property type="component" value="Unassembled WGS sequence"/>
</dbReference>
<evidence type="ECO:0000256" key="5">
    <source>
        <dbReference type="ARBA" id="ARBA00022630"/>
    </source>
</evidence>
<comment type="subcellular location">
    <subcellularLocation>
        <location evidence="2">Mitochondrion outer membrane</location>
    </subcellularLocation>
</comment>
<evidence type="ECO:0000313" key="15">
    <source>
        <dbReference type="EMBL" id="SAM00381.1"/>
    </source>
</evidence>
<feature type="binding site" evidence="12">
    <location>
        <position position="119"/>
    </location>
    <ligand>
        <name>FAD</name>
        <dbReference type="ChEBI" id="CHEBI:57692"/>
    </ligand>
</feature>